<dbReference type="RefSeq" id="WP_230463264.1">
    <property type="nucleotide sequence ID" value="NZ_JALKHS010000019.1"/>
</dbReference>
<dbReference type="Proteomes" id="UP001203512">
    <property type="component" value="Unassembled WGS sequence"/>
</dbReference>
<evidence type="ECO:0000313" key="2">
    <source>
        <dbReference type="Proteomes" id="UP001203512"/>
    </source>
</evidence>
<name>A0ABT0E1P0_9SPHN</name>
<dbReference type="SUPFAM" id="SSF100950">
    <property type="entry name" value="NagB/RpiA/CoA transferase-like"/>
    <property type="match status" value="1"/>
</dbReference>
<dbReference type="EMBL" id="JALKHS010000019">
    <property type="protein sequence ID" value="MCK0533278.1"/>
    <property type="molecule type" value="Genomic_DNA"/>
</dbReference>
<dbReference type="InterPro" id="IPR004165">
    <property type="entry name" value="CoA_trans_fam_I"/>
</dbReference>
<accession>A0ABT0E1P0</accession>
<proteinExistence type="predicted"/>
<dbReference type="PANTHER" id="PTHR43293">
    <property type="entry name" value="ACETATE COA-TRANSFERASE YDIF"/>
    <property type="match status" value="1"/>
</dbReference>
<comment type="caution">
    <text evidence="1">The sequence shown here is derived from an EMBL/GenBank/DDBJ whole genome shotgun (WGS) entry which is preliminary data.</text>
</comment>
<dbReference type="Pfam" id="PF01144">
    <property type="entry name" value="CoA_trans"/>
    <property type="match status" value="1"/>
</dbReference>
<gene>
    <name evidence="1" type="ORF">MU848_16935</name>
</gene>
<dbReference type="SMART" id="SM00882">
    <property type="entry name" value="CoA_trans"/>
    <property type="match status" value="1"/>
</dbReference>
<keyword evidence="1" id="KW-0808">Transferase</keyword>
<evidence type="ECO:0000313" key="1">
    <source>
        <dbReference type="EMBL" id="MCK0533278.1"/>
    </source>
</evidence>
<organism evidence="1 2">
    <name type="scientific">Sphingobium agri</name>
    <dbReference type="NCBI Taxonomy" id="2933566"/>
    <lineage>
        <taxon>Bacteria</taxon>
        <taxon>Pseudomonadati</taxon>
        <taxon>Pseudomonadota</taxon>
        <taxon>Alphaproteobacteria</taxon>
        <taxon>Sphingomonadales</taxon>
        <taxon>Sphingomonadaceae</taxon>
        <taxon>Sphingobium</taxon>
    </lineage>
</organism>
<reference evidence="1 2" key="1">
    <citation type="submission" date="2022-04" db="EMBL/GenBank/DDBJ databases">
        <authorList>
            <person name="Huq M.A."/>
        </authorList>
    </citation>
    <scope>NUCLEOTIDE SEQUENCE [LARGE SCALE GENOMIC DNA]</scope>
    <source>
        <strain evidence="1 2">MAH-33</strain>
    </source>
</reference>
<dbReference type="Gene3D" id="3.40.1080.10">
    <property type="entry name" value="Glutaconate Coenzyme A-transferase"/>
    <property type="match status" value="1"/>
</dbReference>
<dbReference type="PANTHER" id="PTHR43293:SF3">
    <property type="entry name" value="CHOLESTEROL RING-CLEAVING HYDROLASE IPDB SUBUNIT"/>
    <property type="match status" value="1"/>
</dbReference>
<dbReference type="Gene3D" id="3.30.30.40">
    <property type="match status" value="1"/>
</dbReference>
<dbReference type="InterPro" id="IPR037171">
    <property type="entry name" value="NagB/RpiA_transferase-like"/>
</dbReference>
<protein>
    <submittedName>
        <fullName evidence="1">Acyl CoA--acetate/3-ketoacid CoA transferase subunit alpha</fullName>
    </submittedName>
</protein>
<dbReference type="GO" id="GO:0016740">
    <property type="term" value="F:transferase activity"/>
    <property type="evidence" value="ECO:0007669"/>
    <property type="project" value="UniProtKB-KW"/>
</dbReference>
<sequence>MTVDEIIAELRDGMSIGLGGWATRRKPMALVRAIARSSLKDLTVIAGYGGPDVGLLAATGKIRKLIFSFVTLDHIPLDPHYRAAREKGAFQVWEVDEGMFHWGLRAAAMKLPFLPTRVGIGTDVINQPGFKMITSPYQDEEELVAMPPITPDVALIHAHRSDDRGNILNLSVDPIFDELLVRASERSYVTVEKIVSTAALDMKTNSRFNLVERALISGVAEAPFGAHPTSGSPDYEIDLDHLRLYSKSASSAEQWDDYRSNFINVDEASYLSAVGGPSKVSSLPKPIY</sequence>
<keyword evidence="2" id="KW-1185">Reference proteome</keyword>